<dbReference type="STRING" id="1082931.KKY_2031"/>
<proteinExistence type="inferred from homology"/>
<dbReference type="eggNOG" id="COG1404">
    <property type="taxonomic scope" value="Bacteria"/>
</dbReference>
<keyword evidence="2 6" id="KW-0645">Protease</keyword>
<dbReference type="PANTHER" id="PTHR43806">
    <property type="entry name" value="PEPTIDASE S8"/>
    <property type="match status" value="1"/>
</dbReference>
<keyword evidence="4 6" id="KW-0378">Hydrolase</keyword>
<dbReference type="InterPro" id="IPR015500">
    <property type="entry name" value="Peptidase_S8_subtilisin-rel"/>
</dbReference>
<feature type="active site" description="Charge relay system" evidence="6">
    <location>
        <position position="356"/>
    </location>
</feature>
<organism evidence="10 11">
    <name type="scientific">Pelagibacterium halotolerans (strain DSM 22347 / JCM 15775 / CGMCC 1.7692 / B2)</name>
    <dbReference type="NCBI Taxonomy" id="1082931"/>
    <lineage>
        <taxon>Bacteria</taxon>
        <taxon>Pseudomonadati</taxon>
        <taxon>Pseudomonadota</taxon>
        <taxon>Alphaproteobacteria</taxon>
        <taxon>Hyphomicrobiales</taxon>
        <taxon>Devosiaceae</taxon>
        <taxon>Pelagibacterium</taxon>
    </lineage>
</organism>
<dbReference type="InterPro" id="IPR000209">
    <property type="entry name" value="Peptidase_S8/S53_dom"/>
</dbReference>
<name>G4RG27_PELHB</name>
<dbReference type="InterPro" id="IPR036852">
    <property type="entry name" value="Peptidase_S8/S53_dom_sf"/>
</dbReference>
<evidence type="ECO:0000313" key="10">
    <source>
        <dbReference type="EMBL" id="AEQ52041.1"/>
    </source>
</evidence>
<dbReference type="Gene3D" id="3.40.50.200">
    <property type="entry name" value="Peptidase S8/S53 domain"/>
    <property type="match status" value="1"/>
</dbReference>
<feature type="domain" description="Peptidase S8/S53" evidence="9">
    <location>
        <begin position="105"/>
        <end position="402"/>
    </location>
</feature>
<dbReference type="PANTHER" id="PTHR43806:SF11">
    <property type="entry name" value="CEREVISIN-RELATED"/>
    <property type="match status" value="1"/>
</dbReference>
<dbReference type="InterPro" id="IPR050131">
    <property type="entry name" value="Peptidase_S8_subtilisin-like"/>
</dbReference>
<feature type="signal peptide" evidence="8">
    <location>
        <begin position="1"/>
        <end position="21"/>
    </location>
</feature>
<evidence type="ECO:0000259" key="9">
    <source>
        <dbReference type="Pfam" id="PF00082"/>
    </source>
</evidence>
<dbReference type="Proteomes" id="UP000008850">
    <property type="component" value="Chromosome"/>
</dbReference>
<dbReference type="PROSITE" id="PS51257">
    <property type="entry name" value="PROKAR_LIPOPROTEIN"/>
    <property type="match status" value="1"/>
</dbReference>
<dbReference type="EMBL" id="CP003075">
    <property type="protein sequence ID" value="AEQ52041.1"/>
    <property type="molecule type" value="Genomic_DNA"/>
</dbReference>
<accession>G4RG27</accession>
<gene>
    <name evidence="10" type="ordered locus">KKY_2031</name>
</gene>
<dbReference type="GO" id="GO:0006508">
    <property type="term" value="P:proteolysis"/>
    <property type="evidence" value="ECO:0007669"/>
    <property type="project" value="UniProtKB-KW"/>
</dbReference>
<evidence type="ECO:0000256" key="5">
    <source>
        <dbReference type="ARBA" id="ARBA00022825"/>
    </source>
</evidence>
<dbReference type="GO" id="GO:0004252">
    <property type="term" value="F:serine-type endopeptidase activity"/>
    <property type="evidence" value="ECO:0007669"/>
    <property type="project" value="UniProtKB-UniRule"/>
</dbReference>
<dbReference type="InterPro" id="IPR023827">
    <property type="entry name" value="Peptidase_S8_Asp-AS"/>
</dbReference>
<evidence type="ECO:0000256" key="2">
    <source>
        <dbReference type="ARBA" id="ARBA00022670"/>
    </source>
</evidence>
<sequence>MPPARRFTRFASLAGFCVLLAGCGGGGSSYDTAEQSGPSSPQPDYSSDWIGASVAHTFDAARAAQIRSASRFLGVDADVKGGGSNQSHPYELARLDLALSGDWTGAGQRVAVVDDGFRITHQEFSGADIVANGNIAVAGGSSHGTHVAALIAGSDDQGEMMGFAPDADLHLTSYLRDDNRSEIDLAKLAGATAQAAGMGAVAQNNSWGLLYTPPGDPTRELLVSDVRDHMTVNGSSVAQAFAGLAGGTQAAWNDYFEELEAFQSSGVIVWAMSNDDTLSVNDASSALPLLIPEVEDAWIAVGNGLFQTDSANQITSAQRLSAACGEMAARCLFADGTTRSAAAGSDTAYGLGTGTSFAAPQVSGAIAIMAQAFPSLSSQEWTKRLLATAYSDFADFAQDGTVDFGSGVIKAYSDEWGMGVLDIAAALSPVDGVSLVNGRSLDNAERIIVTNAALVSGSAYGDGTRAGLAGIDIAVFDRLDTPFLMPADILAVTSEPDTGQPHPLPLFAESSAFDMLAVSGDDRGSGQADFGAGTYRLDVAALGGADLVSSFRGLTSPAAMTGSLSALSGHGAAMVGQIAAGPWTFEHYGLVTSHATLSESAVGGVGAALGLELGSFGLKASMLTAHEQGGVLGLSGYGPMGAPAGAAINSAALSAELEIGHDGLVFAGLETGTAAAGGGSGYVTGMDNLTFSAFQIGVAASNLFGESDRLTIAVSQPLRLETGSIDLSLPVGRTRQGAVVMADHRADLVPAGRQIDLGLHYQIELETQAQLEFGAVLSHDAGHIGGATHASLGAQFRGRF</sequence>
<comment type="similarity">
    <text evidence="1 6 7">Belongs to the peptidase S8 family.</text>
</comment>
<evidence type="ECO:0000256" key="3">
    <source>
        <dbReference type="ARBA" id="ARBA00022729"/>
    </source>
</evidence>
<feature type="chain" id="PRO_5003467736" evidence="8">
    <location>
        <begin position="22"/>
        <end position="800"/>
    </location>
</feature>
<evidence type="ECO:0000256" key="7">
    <source>
        <dbReference type="RuleBase" id="RU003355"/>
    </source>
</evidence>
<evidence type="ECO:0000313" key="11">
    <source>
        <dbReference type="Proteomes" id="UP000008850"/>
    </source>
</evidence>
<protein>
    <submittedName>
        <fullName evidence="10">Serine protease</fullName>
    </submittedName>
</protein>
<evidence type="ECO:0000256" key="6">
    <source>
        <dbReference type="PROSITE-ProRule" id="PRU01240"/>
    </source>
</evidence>
<dbReference type="PRINTS" id="PR00723">
    <property type="entry name" value="SUBTILISIN"/>
</dbReference>
<dbReference type="KEGG" id="phl:KKY_2031"/>
<dbReference type="InterPro" id="IPR034061">
    <property type="entry name" value="Peptidases_S8_Autotransporter"/>
</dbReference>
<dbReference type="AlphaFoldDB" id="G4RG27"/>
<evidence type="ECO:0000256" key="8">
    <source>
        <dbReference type="SAM" id="SignalP"/>
    </source>
</evidence>
<keyword evidence="3 8" id="KW-0732">Signal</keyword>
<dbReference type="RefSeq" id="WP_014131190.1">
    <property type="nucleotide sequence ID" value="NC_016078.1"/>
</dbReference>
<dbReference type="PROSITE" id="PS00136">
    <property type="entry name" value="SUBTILASE_ASP"/>
    <property type="match status" value="1"/>
</dbReference>
<dbReference type="PROSITE" id="PS51892">
    <property type="entry name" value="SUBTILASE"/>
    <property type="match status" value="1"/>
</dbReference>
<reference evidence="10 11" key="1">
    <citation type="journal article" date="2012" name="J. Bacteriol.">
        <title>Complete genome sequence of Pelagibacterium halotolerans B2T.</title>
        <authorList>
            <person name="Huo Y.Y."/>
            <person name="Cheng H."/>
            <person name="Han X.F."/>
            <person name="Jiang X.W."/>
            <person name="Sun C."/>
            <person name="Zhang X.Q."/>
            <person name="Zhu X.F."/>
            <person name="Liu Y.F."/>
            <person name="Li P.F."/>
            <person name="Ni P.X."/>
            <person name="Wu M."/>
        </authorList>
    </citation>
    <scope>NUCLEOTIDE SEQUENCE [LARGE SCALE GENOMIC DNA]</scope>
    <source>
        <strain evidence="11">DSM 22347 / JCM 15775 / CGMCC 1.7692 / B2</strain>
    </source>
</reference>
<evidence type="ECO:0000256" key="4">
    <source>
        <dbReference type="ARBA" id="ARBA00022801"/>
    </source>
</evidence>
<dbReference type="PROSITE" id="PS00138">
    <property type="entry name" value="SUBTILASE_SER"/>
    <property type="match status" value="1"/>
</dbReference>
<dbReference type="SUPFAM" id="SSF52743">
    <property type="entry name" value="Subtilisin-like"/>
    <property type="match status" value="1"/>
</dbReference>
<dbReference type="InterPro" id="IPR023828">
    <property type="entry name" value="Peptidase_S8_Ser-AS"/>
</dbReference>
<dbReference type="CDD" id="cd04848">
    <property type="entry name" value="Peptidases_S8_Autotransporter_serine_protease_like"/>
    <property type="match status" value="1"/>
</dbReference>
<evidence type="ECO:0000256" key="1">
    <source>
        <dbReference type="ARBA" id="ARBA00011073"/>
    </source>
</evidence>
<keyword evidence="11" id="KW-1185">Reference proteome</keyword>
<feature type="active site" description="Charge relay system" evidence="6">
    <location>
        <position position="114"/>
    </location>
</feature>
<keyword evidence="5 6" id="KW-0720">Serine protease</keyword>
<feature type="active site" description="Charge relay system" evidence="6">
    <location>
        <position position="143"/>
    </location>
</feature>
<dbReference type="HOGENOM" id="CLU_381254_0_0_5"/>
<dbReference type="Pfam" id="PF00082">
    <property type="entry name" value="Peptidase_S8"/>
    <property type="match status" value="1"/>
</dbReference>